<dbReference type="GO" id="GO:0051997">
    <property type="term" value="F:2-oxo-4-hydroxy-4-carboxy-5-ureidoimidazoline decarboxylase activity"/>
    <property type="evidence" value="ECO:0000318"/>
    <property type="project" value="GO_Central"/>
</dbReference>
<comment type="function">
    <text evidence="2">Catalyzes the stereoselective decarboxylation of 2-oxo-4-hydroxy-4-carboxy-5-ureidoimidazoline (OHCU) to (S)-allantoin.</text>
</comment>
<accession>A7SCA1</accession>
<dbReference type="UniPathway" id="UPA00394">
    <property type="reaction ID" value="UER00652"/>
</dbReference>
<dbReference type="NCBIfam" id="TIGR03164">
    <property type="entry name" value="UHCUDC"/>
    <property type="match status" value="1"/>
</dbReference>
<keyword evidence="10" id="KW-0456">Lyase</keyword>
<dbReference type="OMA" id="RCQNERA"/>
<dbReference type="Proteomes" id="UP000001593">
    <property type="component" value="Unassembled WGS sequence"/>
</dbReference>
<dbReference type="GO" id="GO:0005777">
    <property type="term" value="C:peroxisome"/>
    <property type="evidence" value="ECO:0000318"/>
    <property type="project" value="GO_Central"/>
</dbReference>
<comment type="subcellular location">
    <subcellularLocation>
        <location evidence="3">Peroxisome</location>
    </subcellularLocation>
</comment>
<evidence type="ECO:0000256" key="3">
    <source>
        <dbReference type="ARBA" id="ARBA00004275"/>
    </source>
</evidence>
<dbReference type="InterPro" id="IPR018020">
    <property type="entry name" value="OHCU_decarboxylase"/>
</dbReference>
<dbReference type="PANTHER" id="PTHR43466:SF1">
    <property type="entry name" value="2-OXO-4-HYDROXY-4-CARBOXY-5-UREIDOIMIDAZOLINE DECARBOXYLASE-RELATED"/>
    <property type="match status" value="1"/>
</dbReference>
<sequence>MAVKLTIQEVNKLSQEDFIRRFGNIVEMTPLCAAAISDKRPFSSVDDLYRQMCSFIDGLSQDGRRGILRCHPDLEGKMAQMKDLTPESKAEQSQAGLDKLSSEESILLSSSNSKYRAKFDFPFVICARKNKKEGILEGIQRRLLNDGDTELINGIAEVKKIMLLRLNDLLESGESKL</sequence>
<dbReference type="OrthoDB" id="9970124at2759"/>
<keyword evidence="8" id="KW-0210">Decarboxylase</keyword>
<evidence type="ECO:0000256" key="5">
    <source>
        <dbReference type="ARBA" id="ARBA00005793"/>
    </source>
</evidence>
<dbReference type="InParanoid" id="A7SCA1"/>
<evidence type="ECO:0000256" key="11">
    <source>
        <dbReference type="ARBA" id="ARBA00030624"/>
    </source>
</evidence>
<keyword evidence="9" id="KW-0576">Peroxisome</keyword>
<dbReference type="Pfam" id="PF09349">
    <property type="entry name" value="OHCU_decarbox"/>
    <property type="match status" value="1"/>
</dbReference>
<evidence type="ECO:0000256" key="1">
    <source>
        <dbReference type="ARBA" id="ARBA00001163"/>
    </source>
</evidence>
<dbReference type="SUPFAM" id="SSF158694">
    <property type="entry name" value="UraD-Like"/>
    <property type="match status" value="1"/>
</dbReference>
<organism evidence="14 15">
    <name type="scientific">Nematostella vectensis</name>
    <name type="common">Starlet sea anemone</name>
    <dbReference type="NCBI Taxonomy" id="45351"/>
    <lineage>
        <taxon>Eukaryota</taxon>
        <taxon>Metazoa</taxon>
        <taxon>Cnidaria</taxon>
        <taxon>Anthozoa</taxon>
        <taxon>Hexacorallia</taxon>
        <taxon>Actiniaria</taxon>
        <taxon>Edwardsiidae</taxon>
        <taxon>Nematostella</taxon>
    </lineage>
</organism>
<dbReference type="InterPro" id="IPR036778">
    <property type="entry name" value="OHCU_decarboxylase_sf"/>
</dbReference>
<evidence type="ECO:0000256" key="4">
    <source>
        <dbReference type="ARBA" id="ARBA00004754"/>
    </source>
</evidence>
<comment type="pathway">
    <text evidence="4">Purine metabolism; urate degradation; (S)-allantoin from urate: step 3/3.</text>
</comment>
<reference evidence="14 15" key="1">
    <citation type="journal article" date="2007" name="Science">
        <title>Sea anemone genome reveals ancestral eumetazoan gene repertoire and genomic organization.</title>
        <authorList>
            <person name="Putnam N.H."/>
            <person name="Srivastava M."/>
            <person name="Hellsten U."/>
            <person name="Dirks B."/>
            <person name="Chapman J."/>
            <person name="Salamov A."/>
            <person name="Terry A."/>
            <person name="Shapiro H."/>
            <person name="Lindquist E."/>
            <person name="Kapitonov V.V."/>
            <person name="Jurka J."/>
            <person name="Genikhovich G."/>
            <person name="Grigoriev I.V."/>
            <person name="Lucas S.M."/>
            <person name="Steele R.E."/>
            <person name="Finnerty J.R."/>
            <person name="Technau U."/>
            <person name="Martindale M.Q."/>
            <person name="Rokhsar D.S."/>
        </authorList>
    </citation>
    <scope>NUCLEOTIDE SEQUENCE [LARGE SCALE GENOMIC DNA]</scope>
    <source>
        <strain evidence="15">CH2 X CH6</strain>
    </source>
</reference>
<dbReference type="Gene3D" id="1.10.3330.10">
    <property type="entry name" value="Oxo-4-hydroxy-4-carboxy-5-ureidoimidazoline decarboxylase"/>
    <property type="match status" value="1"/>
</dbReference>
<dbReference type="EC" id="4.1.1.97" evidence="6"/>
<evidence type="ECO:0000256" key="2">
    <source>
        <dbReference type="ARBA" id="ARBA00002506"/>
    </source>
</evidence>
<evidence type="ECO:0000313" key="15">
    <source>
        <dbReference type="Proteomes" id="UP000001593"/>
    </source>
</evidence>
<dbReference type="EMBL" id="DS469622">
    <property type="protein sequence ID" value="EDO38622.1"/>
    <property type="molecule type" value="Genomic_DNA"/>
</dbReference>
<protein>
    <recommendedName>
        <fullName evidence="6">2-oxo-4-hydroxy-4-carboxy-5-ureidoimidazoline decarboxylase</fullName>
        <ecNumber evidence="6">4.1.1.97</ecNumber>
    </recommendedName>
    <alternativeName>
        <fullName evidence="12">Parahox neighbor</fullName>
    </alternativeName>
    <alternativeName>
        <fullName evidence="11">Ureidoimidazoline (2-oxo-4-hydroxy-4-carboxy-5-) decarboxylase</fullName>
    </alternativeName>
</protein>
<evidence type="ECO:0000256" key="12">
    <source>
        <dbReference type="ARBA" id="ARBA00032116"/>
    </source>
</evidence>
<dbReference type="PhylomeDB" id="A7SCA1"/>
<dbReference type="PANTHER" id="PTHR43466">
    <property type="entry name" value="2-OXO-4-HYDROXY-4-CARBOXY-5-UREIDOIMIDAZOLINE DECARBOXYLASE-RELATED"/>
    <property type="match status" value="1"/>
</dbReference>
<evidence type="ECO:0000313" key="14">
    <source>
        <dbReference type="EMBL" id="EDO38622.1"/>
    </source>
</evidence>
<comment type="similarity">
    <text evidence="5">Belongs to the OHCU decarboxylase family.</text>
</comment>
<dbReference type="GO" id="GO:0000255">
    <property type="term" value="P:allantoin metabolic process"/>
    <property type="evidence" value="ECO:0007669"/>
    <property type="project" value="InterPro"/>
</dbReference>
<evidence type="ECO:0000259" key="13">
    <source>
        <dbReference type="Pfam" id="PF09349"/>
    </source>
</evidence>
<evidence type="ECO:0000256" key="9">
    <source>
        <dbReference type="ARBA" id="ARBA00023140"/>
    </source>
</evidence>
<feature type="domain" description="Oxo-4-hydroxy-4-carboxy-5-ureidoimidazoline decarboxylase" evidence="13">
    <location>
        <begin position="11"/>
        <end position="167"/>
    </location>
</feature>
<evidence type="ECO:0000256" key="10">
    <source>
        <dbReference type="ARBA" id="ARBA00023239"/>
    </source>
</evidence>
<comment type="catalytic activity">
    <reaction evidence="1">
        <text>5-hydroxy-2-oxo-4-ureido-2,5-dihydro-1H-imidazole-5-carboxylate + H(+) = (S)-allantoin + CO2</text>
        <dbReference type="Rhea" id="RHEA:26301"/>
        <dbReference type="ChEBI" id="CHEBI:15378"/>
        <dbReference type="ChEBI" id="CHEBI:15678"/>
        <dbReference type="ChEBI" id="CHEBI:16526"/>
        <dbReference type="ChEBI" id="CHEBI:58639"/>
        <dbReference type="EC" id="4.1.1.97"/>
    </reaction>
</comment>
<evidence type="ECO:0000256" key="8">
    <source>
        <dbReference type="ARBA" id="ARBA00022793"/>
    </source>
</evidence>
<dbReference type="eggNOG" id="KOG0848">
    <property type="taxonomic scope" value="Eukaryota"/>
</dbReference>
<dbReference type="AlphaFoldDB" id="A7SCA1"/>
<dbReference type="GO" id="GO:0019628">
    <property type="term" value="P:urate catabolic process"/>
    <property type="evidence" value="ECO:0000318"/>
    <property type="project" value="GO_Central"/>
</dbReference>
<evidence type="ECO:0000256" key="7">
    <source>
        <dbReference type="ARBA" id="ARBA00022631"/>
    </source>
</evidence>
<name>A7SCA1_NEMVE</name>
<keyword evidence="7" id="KW-0659">Purine metabolism</keyword>
<dbReference type="HOGENOM" id="CLU_092522_1_0_1"/>
<evidence type="ECO:0000256" key="6">
    <source>
        <dbReference type="ARBA" id="ARBA00012257"/>
    </source>
</evidence>
<dbReference type="GO" id="GO:0006144">
    <property type="term" value="P:purine nucleobase metabolic process"/>
    <property type="evidence" value="ECO:0007669"/>
    <property type="project" value="UniProtKB-KW"/>
</dbReference>
<proteinExistence type="inferred from homology"/>
<dbReference type="InterPro" id="IPR017580">
    <property type="entry name" value="OHCU_decarboxylase-1"/>
</dbReference>
<keyword evidence="15" id="KW-1185">Reference proteome</keyword>
<dbReference type="FunFam" id="1.10.3330.10:FF:000001">
    <property type="entry name" value="2-oxo-4-hydroxy-4-carboxy-5-ureidoimidazoline decarboxylase"/>
    <property type="match status" value="1"/>
</dbReference>
<dbReference type="KEGG" id="nve:5510212"/>
<gene>
    <name evidence="14" type="ORF">NEMVEDRAFT_v1g113190</name>
</gene>
<dbReference type="STRING" id="45351.A7SCA1"/>